<dbReference type="AlphaFoldDB" id="A0A7W9QI85"/>
<dbReference type="NCBIfam" id="NF033533">
    <property type="entry name" value="lone7_assoc_B"/>
    <property type="match status" value="1"/>
</dbReference>
<evidence type="ECO:0000313" key="3">
    <source>
        <dbReference type="Proteomes" id="UP000588098"/>
    </source>
</evidence>
<feature type="coiled-coil region" evidence="1">
    <location>
        <begin position="94"/>
        <end position="121"/>
    </location>
</feature>
<dbReference type="EMBL" id="JACHJL010000026">
    <property type="protein sequence ID" value="MBB5939702.1"/>
    <property type="molecule type" value="Genomic_DNA"/>
</dbReference>
<dbReference type="InterPro" id="IPR049801">
    <property type="entry name" value="T7SS_assoc-like"/>
</dbReference>
<evidence type="ECO:0000313" key="2">
    <source>
        <dbReference type="EMBL" id="MBB5939702.1"/>
    </source>
</evidence>
<comment type="caution">
    <text evidence="2">The sequence shown here is derived from an EMBL/GenBank/DDBJ whole genome shotgun (WGS) entry which is preliminary data.</text>
</comment>
<evidence type="ECO:0000256" key="1">
    <source>
        <dbReference type="SAM" id="Coils"/>
    </source>
</evidence>
<gene>
    <name evidence="2" type="ORF">FHS42_006798</name>
</gene>
<protein>
    <recommendedName>
        <fullName evidence="4">Type VII secretion system-associated protein</fullName>
    </recommendedName>
</protein>
<evidence type="ECO:0008006" key="4">
    <source>
        <dbReference type="Google" id="ProtNLM"/>
    </source>
</evidence>
<proteinExistence type="predicted"/>
<keyword evidence="3" id="KW-1185">Reference proteome</keyword>
<dbReference type="Proteomes" id="UP000588098">
    <property type="component" value="Unassembled WGS sequence"/>
</dbReference>
<name>A0A7W9QI85_9ACTN</name>
<accession>A0A7W9QI85</accession>
<sequence length="155" mass="16531">MADRPPLNFDKTWLENFKNDDVKTFLTAITDIQGDSTAGPALANLIAGGTRGSNVPAEIKLPLSIGGMEGDGTTNGGHLQTAVKEFIEAIVAILKDQKELFEELDDALEETLKELLDAEGDNLRKIEGGKLLDIFSDVEEVLEGDSGGSGGKKDD</sequence>
<keyword evidence="1" id="KW-0175">Coiled coil</keyword>
<organism evidence="2 3">
    <name type="scientific">Streptomyces zagrosensis</name>
    <dbReference type="NCBI Taxonomy" id="1042984"/>
    <lineage>
        <taxon>Bacteria</taxon>
        <taxon>Bacillati</taxon>
        <taxon>Actinomycetota</taxon>
        <taxon>Actinomycetes</taxon>
        <taxon>Kitasatosporales</taxon>
        <taxon>Streptomycetaceae</taxon>
        <taxon>Streptomyces</taxon>
    </lineage>
</organism>
<dbReference type="RefSeq" id="WP_184579223.1">
    <property type="nucleotide sequence ID" value="NZ_JACHJL010000026.1"/>
</dbReference>
<reference evidence="2 3" key="1">
    <citation type="submission" date="2020-08" db="EMBL/GenBank/DDBJ databases">
        <title>Genomic Encyclopedia of Type Strains, Phase III (KMG-III): the genomes of soil and plant-associated and newly described type strains.</title>
        <authorList>
            <person name="Whitman W."/>
        </authorList>
    </citation>
    <scope>NUCLEOTIDE SEQUENCE [LARGE SCALE GENOMIC DNA]</scope>
    <source>
        <strain evidence="2 3">CECT 8305</strain>
    </source>
</reference>